<gene>
    <name evidence="11" type="ORF">L9F63_002095</name>
</gene>
<dbReference type="Proteomes" id="UP001233999">
    <property type="component" value="Unassembled WGS sequence"/>
</dbReference>
<dbReference type="PANTHER" id="PTHR23234:SF8">
    <property type="entry name" value="C2H2-TYPE DOMAIN-CONTAINING PROTEIN"/>
    <property type="match status" value="1"/>
</dbReference>
<dbReference type="PANTHER" id="PTHR23234">
    <property type="entry name" value="ZNF44 PROTEIN"/>
    <property type="match status" value="1"/>
</dbReference>
<dbReference type="FunFam" id="3.30.160.60:FF:000100">
    <property type="entry name" value="Zinc finger 45-like"/>
    <property type="match status" value="1"/>
</dbReference>
<dbReference type="GO" id="GO:0008270">
    <property type="term" value="F:zinc ion binding"/>
    <property type="evidence" value="ECO:0007669"/>
    <property type="project" value="UniProtKB-KW"/>
</dbReference>
<evidence type="ECO:0000313" key="11">
    <source>
        <dbReference type="EMBL" id="KAJ9591370.1"/>
    </source>
</evidence>
<dbReference type="InterPro" id="IPR013087">
    <property type="entry name" value="Znf_C2H2_type"/>
</dbReference>
<dbReference type="FunFam" id="3.30.160.60:FF:000145">
    <property type="entry name" value="Zinc finger protein 574"/>
    <property type="match status" value="1"/>
</dbReference>
<evidence type="ECO:0000256" key="6">
    <source>
        <dbReference type="ARBA" id="ARBA00023015"/>
    </source>
</evidence>
<dbReference type="FunFam" id="3.30.160.60:FF:000621">
    <property type="entry name" value="FLT3-interacting zinc finger 1"/>
    <property type="match status" value="1"/>
</dbReference>
<keyword evidence="4 9" id="KW-0863">Zinc-finger</keyword>
<dbReference type="InterPro" id="IPR050758">
    <property type="entry name" value="Znf_C2H2-type"/>
</dbReference>
<dbReference type="PROSITE" id="PS00028">
    <property type="entry name" value="ZINC_FINGER_C2H2_1"/>
    <property type="match status" value="3"/>
</dbReference>
<dbReference type="InterPro" id="IPR036236">
    <property type="entry name" value="Znf_C2H2_sf"/>
</dbReference>
<evidence type="ECO:0000256" key="1">
    <source>
        <dbReference type="ARBA" id="ARBA00004123"/>
    </source>
</evidence>
<evidence type="ECO:0000256" key="5">
    <source>
        <dbReference type="ARBA" id="ARBA00022833"/>
    </source>
</evidence>
<protein>
    <recommendedName>
        <fullName evidence="10">C2H2-type domain-containing protein</fullName>
    </recommendedName>
</protein>
<evidence type="ECO:0000256" key="4">
    <source>
        <dbReference type="ARBA" id="ARBA00022771"/>
    </source>
</evidence>
<comment type="caution">
    <text evidence="11">The sequence shown here is derived from an EMBL/GenBank/DDBJ whole genome shotgun (WGS) entry which is preliminary data.</text>
</comment>
<dbReference type="GO" id="GO:0005634">
    <property type="term" value="C:nucleus"/>
    <property type="evidence" value="ECO:0007669"/>
    <property type="project" value="UniProtKB-SubCell"/>
</dbReference>
<evidence type="ECO:0000259" key="10">
    <source>
        <dbReference type="PROSITE" id="PS50157"/>
    </source>
</evidence>
<dbReference type="PROSITE" id="PS50157">
    <property type="entry name" value="ZINC_FINGER_C2H2_2"/>
    <property type="match status" value="4"/>
</dbReference>
<feature type="non-terminal residue" evidence="11">
    <location>
        <position position="1"/>
    </location>
</feature>
<feature type="non-terminal residue" evidence="11">
    <location>
        <position position="216"/>
    </location>
</feature>
<dbReference type="SMART" id="SM00355">
    <property type="entry name" value="ZnF_C2H2"/>
    <property type="match status" value="4"/>
</dbReference>
<dbReference type="EMBL" id="JASPKZ010003871">
    <property type="protein sequence ID" value="KAJ9591370.1"/>
    <property type="molecule type" value="Genomic_DNA"/>
</dbReference>
<keyword evidence="6" id="KW-0805">Transcription regulation</keyword>
<feature type="domain" description="C2H2-type" evidence="10">
    <location>
        <begin position="184"/>
        <end position="207"/>
    </location>
</feature>
<reference evidence="11" key="1">
    <citation type="journal article" date="2023" name="IScience">
        <title>Live-bearing cockroach genome reveals convergent evolutionary mechanisms linked to viviparity in insects and beyond.</title>
        <authorList>
            <person name="Fouks B."/>
            <person name="Harrison M.C."/>
            <person name="Mikhailova A.A."/>
            <person name="Marchal E."/>
            <person name="English S."/>
            <person name="Carruthers M."/>
            <person name="Jennings E.C."/>
            <person name="Chiamaka E.L."/>
            <person name="Frigard R.A."/>
            <person name="Pippel M."/>
            <person name="Attardo G.M."/>
            <person name="Benoit J.B."/>
            <person name="Bornberg-Bauer E."/>
            <person name="Tobe S.S."/>
        </authorList>
    </citation>
    <scope>NUCLEOTIDE SEQUENCE</scope>
    <source>
        <strain evidence="11">Stay&amp;Tobe</strain>
    </source>
</reference>
<accession>A0AAD8EI17</accession>
<feature type="domain" description="C2H2-type" evidence="10">
    <location>
        <begin position="85"/>
        <end position="112"/>
    </location>
</feature>
<keyword evidence="5" id="KW-0862">Zinc</keyword>
<name>A0AAD8EI17_DIPPU</name>
<evidence type="ECO:0000313" key="12">
    <source>
        <dbReference type="Proteomes" id="UP001233999"/>
    </source>
</evidence>
<proteinExistence type="predicted"/>
<keyword evidence="7" id="KW-0804">Transcription</keyword>
<evidence type="ECO:0000256" key="2">
    <source>
        <dbReference type="ARBA" id="ARBA00022723"/>
    </source>
</evidence>
<reference evidence="11" key="2">
    <citation type="submission" date="2023-05" db="EMBL/GenBank/DDBJ databases">
        <authorList>
            <person name="Fouks B."/>
        </authorList>
    </citation>
    <scope>NUCLEOTIDE SEQUENCE</scope>
    <source>
        <strain evidence="11">Stay&amp;Tobe</strain>
        <tissue evidence="11">Testes</tissue>
    </source>
</reference>
<sequence>NVKVEIKLEREDQTEYAGTEHESFPGSNQTNLEATFVAVKDEIKDFDIEEQITENLAYQSEESHTRMSTPNQNTETNVDLKRKCLKCSVCSKSFSYKNHLYTHFRVHNNEKPFKCTICNKSFSQRGTLNRHLSVHSNDKPFKCTFCNKDNEKPFKCSICTKSFSHKDSGSLNRHFLVHSTERPFKCSFCTMAFSNKTYLTKHLRTDHVKYLVHKLK</sequence>
<keyword evidence="2" id="KW-0479">Metal-binding</keyword>
<evidence type="ECO:0000256" key="8">
    <source>
        <dbReference type="ARBA" id="ARBA00023242"/>
    </source>
</evidence>
<keyword evidence="8" id="KW-0539">Nucleus</keyword>
<dbReference type="SUPFAM" id="SSF57667">
    <property type="entry name" value="beta-beta-alpha zinc fingers"/>
    <property type="match status" value="2"/>
</dbReference>
<evidence type="ECO:0000256" key="7">
    <source>
        <dbReference type="ARBA" id="ARBA00023163"/>
    </source>
</evidence>
<keyword evidence="3" id="KW-0677">Repeat</keyword>
<evidence type="ECO:0000256" key="9">
    <source>
        <dbReference type="PROSITE-ProRule" id="PRU00042"/>
    </source>
</evidence>
<organism evidence="11 12">
    <name type="scientific">Diploptera punctata</name>
    <name type="common">Pacific beetle cockroach</name>
    <dbReference type="NCBI Taxonomy" id="6984"/>
    <lineage>
        <taxon>Eukaryota</taxon>
        <taxon>Metazoa</taxon>
        <taxon>Ecdysozoa</taxon>
        <taxon>Arthropoda</taxon>
        <taxon>Hexapoda</taxon>
        <taxon>Insecta</taxon>
        <taxon>Pterygota</taxon>
        <taxon>Neoptera</taxon>
        <taxon>Polyneoptera</taxon>
        <taxon>Dictyoptera</taxon>
        <taxon>Blattodea</taxon>
        <taxon>Blaberoidea</taxon>
        <taxon>Blaberidae</taxon>
        <taxon>Diplopterinae</taxon>
        <taxon>Diploptera</taxon>
    </lineage>
</organism>
<comment type="subcellular location">
    <subcellularLocation>
        <location evidence="1">Nucleus</location>
    </subcellularLocation>
</comment>
<dbReference type="Pfam" id="PF00096">
    <property type="entry name" value="zf-C2H2"/>
    <property type="match status" value="3"/>
</dbReference>
<feature type="domain" description="C2H2-type" evidence="10">
    <location>
        <begin position="154"/>
        <end position="183"/>
    </location>
</feature>
<dbReference type="AlphaFoldDB" id="A0AAD8EI17"/>
<feature type="domain" description="C2H2-type" evidence="10">
    <location>
        <begin position="113"/>
        <end position="140"/>
    </location>
</feature>
<dbReference type="FunFam" id="3.30.160.60:FF:000502">
    <property type="entry name" value="Zinc finger protein 710"/>
    <property type="match status" value="1"/>
</dbReference>
<evidence type="ECO:0000256" key="3">
    <source>
        <dbReference type="ARBA" id="ARBA00022737"/>
    </source>
</evidence>
<dbReference type="Gene3D" id="3.30.160.60">
    <property type="entry name" value="Classic Zinc Finger"/>
    <property type="match status" value="4"/>
</dbReference>
<keyword evidence="12" id="KW-1185">Reference proteome</keyword>